<reference evidence="4 5" key="1">
    <citation type="submission" date="2020-01" db="EMBL/GenBank/DDBJ databases">
        <title>Ponticoccus aerotolerans gen. nov., sp. nov., an anaerobic bacterium and proposal of Ponticoccusceae fam. nov., Ponticoccusles ord. nov. and Ponticoccuse classis nov. in the phylum Kiritimatiellaeota.</title>
        <authorList>
            <person name="Zhou L.Y."/>
            <person name="Du Z.J."/>
        </authorList>
    </citation>
    <scope>NUCLEOTIDE SEQUENCE [LARGE SCALE GENOMIC DNA]</scope>
    <source>
        <strain evidence="4 5">S-5007</strain>
    </source>
</reference>
<dbReference type="RefSeq" id="WP_160626771.1">
    <property type="nucleotide sequence ID" value="NZ_CP047593.1"/>
</dbReference>
<dbReference type="Pfam" id="PF20446">
    <property type="entry name" value="ABC_N"/>
    <property type="match status" value="1"/>
</dbReference>
<evidence type="ECO:0000313" key="4">
    <source>
        <dbReference type="EMBL" id="QHI68444.1"/>
    </source>
</evidence>
<dbReference type="InterPro" id="IPR019195">
    <property type="entry name" value="ABC_ATPase_put"/>
</dbReference>
<evidence type="ECO:0000259" key="2">
    <source>
        <dbReference type="Pfam" id="PF20446"/>
    </source>
</evidence>
<dbReference type="Proteomes" id="UP000464954">
    <property type="component" value="Chromosome"/>
</dbReference>
<dbReference type="EMBL" id="CP047593">
    <property type="protein sequence ID" value="QHI68444.1"/>
    <property type="molecule type" value="Genomic_DNA"/>
</dbReference>
<dbReference type="PANTHER" id="PTHR38149">
    <property type="entry name" value="ATPASE"/>
    <property type="match status" value="1"/>
</dbReference>
<dbReference type="Pfam" id="PF21117">
    <property type="entry name" value="MRB1590_C"/>
    <property type="match status" value="1"/>
</dbReference>
<accession>A0A6P1M7A0</accession>
<feature type="domain" description="MRB1590-like C-terminal" evidence="3">
    <location>
        <begin position="471"/>
        <end position="568"/>
    </location>
</feature>
<protein>
    <recommendedName>
        <fullName evidence="6">ATPase</fullName>
    </recommendedName>
</protein>
<proteinExistence type="predicted"/>
<dbReference type="InterPro" id="IPR046834">
    <property type="entry name" value="ABC_ATPase_C"/>
</dbReference>
<dbReference type="InterPro" id="IPR049069">
    <property type="entry name" value="MRB1590-like_C"/>
</dbReference>
<evidence type="ECO:0000259" key="1">
    <source>
        <dbReference type="Pfam" id="PF09818"/>
    </source>
</evidence>
<evidence type="ECO:0000313" key="5">
    <source>
        <dbReference type="Proteomes" id="UP000464954"/>
    </source>
</evidence>
<evidence type="ECO:0000259" key="3">
    <source>
        <dbReference type="Pfam" id="PF21117"/>
    </source>
</evidence>
<dbReference type="AlphaFoldDB" id="A0A6P1M7A0"/>
<feature type="domain" description="ATPase of the ABC class C-terminal" evidence="1">
    <location>
        <begin position="177"/>
        <end position="436"/>
    </location>
</feature>
<evidence type="ECO:0008006" key="6">
    <source>
        <dbReference type="Google" id="ProtNLM"/>
    </source>
</evidence>
<name>A0A6P1M7A0_9BACT</name>
<dbReference type="PANTHER" id="PTHR38149:SF1">
    <property type="entry name" value="ATPASE"/>
    <property type="match status" value="1"/>
</dbReference>
<organism evidence="4 5">
    <name type="scientific">Tichowtungia aerotolerans</name>
    <dbReference type="NCBI Taxonomy" id="2697043"/>
    <lineage>
        <taxon>Bacteria</taxon>
        <taxon>Pseudomonadati</taxon>
        <taxon>Kiritimatiellota</taxon>
        <taxon>Tichowtungiia</taxon>
        <taxon>Tichowtungiales</taxon>
        <taxon>Tichowtungiaceae</taxon>
        <taxon>Tichowtungia</taxon>
    </lineage>
</organism>
<dbReference type="KEGG" id="taer:GT409_02910"/>
<dbReference type="Pfam" id="PF09818">
    <property type="entry name" value="ABC_ATPase"/>
    <property type="match status" value="1"/>
</dbReference>
<keyword evidence="5" id="KW-1185">Reference proteome</keyword>
<feature type="domain" description="ATPase of the ABC class N-terminal" evidence="2">
    <location>
        <begin position="9"/>
        <end position="168"/>
    </location>
</feature>
<dbReference type="InterPro" id="IPR046833">
    <property type="entry name" value="ABC_N"/>
</dbReference>
<sequence length="573" mass="62473">MKDRKEFYNALAEIDGKPFAEYESLAGDYDFARYVIKCSAISTDKDADFPVFNIRVPQSIAELPGHLYDSPVRRTALEDMLARNLAEAVDQIARFDESGVARRHIMVAQPGQKILPRTCVAVTKEYVDARIRISLPFKVMMSGERLVDGEMARKLFFEDLPEVISNSIFCCNLNIAEAENFVNTMEDSDRVRQALATMGLVSFVGEGSFLAREKDSDNPDYDNIAPFEVEGDVLAEVEVPNAGTIRGLGVPAGLTVVLGDDAGGRKSFMDALAAGVFNHVPGDGREHVLTVSDAVQIDADPGRSIQEINISPFFAEIDDADPSSYSTDSAGASVSQAAGIIEALEVGARVLLVDEDTSAPAFLTTDTRVASLLGETPLSSLAQRARQMVDELGISLVVGGENLVAEYIPVADTVLKVEDFQVKDITEEAKALAIEPPPEAPAVNLGPMLARSRWIMPSSIDASVGRIDQLIQALDLKAVQFGRSVIELDSVSQLADESQTLTIGLLLYYAKLRYMQEGYPLREMLDMIDRDLSTEGLGSISRDLRGDLARPRRYELAAALNRLPTFRVSHATE</sequence>
<gene>
    <name evidence="4" type="ORF">GT409_02910</name>
</gene>